<sequence length="108" mass="10833">MGVMGGVGMTCVPTRGEPTADEASRGRVHRWPPSPDTAIGTGLPGALGPERGRPLRRVTSGEPERVRSSGFHGCALPAHPPEALATDVTAAPASGRAAKGAETEGAAA</sequence>
<feature type="compositionally biased region" description="Low complexity" evidence="1">
    <location>
        <begin position="90"/>
        <end position="108"/>
    </location>
</feature>
<proteinExistence type="predicted"/>
<keyword evidence="3" id="KW-1185">Reference proteome</keyword>
<evidence type="ECO:0000313" key="3">
    <source>
        <dbReference type="Proteomes" id="UP000240542"/>
    </source>
</evidence>
<comment type="caution">
    <text evidence="2">The sequence shown here is derived from an EMBL/GenBank/DDBJ whole genome shotgun (WGS) entry which is preliminary data.</text>
</comment>
<accession>A0A2P8CRC4</accession>
<dbReference type="Proteomes" id="UP000240542">
    <property type="component" value="Unassembled WGS sequence"/>
</dbReference>
<feature type="region of interest" description="Disordered" evidence="1">
    <location>
        <begin position="87"/>
        <end position="108"/>
    </location>
</feature>
<protein>
    <submittedName>
        <fullName evidence="2">Uncharacterized protein</fullName>
    </submittedName>
</protein>
<dbReference type="AlphaFoldDB" id="A0A2P8CRC4"/>
<dbReference type="EMBL" id="PYGA01000031">
    <property type="protein sequence ID" value="PSK87514.1"/>
    <property type="molecule type" value="Genomic_DNA"/>
</dbReference>
<evidence type="ECO:0000313" key="2">
    <source>
        <dbReference type="EMBL" id="PSK87514.1"/>
    </source>
</evidence>
<reference evidence="2 3" key="1">
    <citation type="submission" date="2018-03" db="EMBL/GenBank/DDBJ databases">
        <title>Genomic Encyclopedia of Archaeal and Bacterial Type Strains, Phase II (KMG-II): from individual species to whole genera.</title>
        <authorList>
            <person name="Goeker M."/>
        </authorList>
    </citation>
    <scope>NUCLEOTIDE SEQUENCE [LARGE SCALE GENOMIC DNA]</scope>
    <source>
        <strain evidence="2 3">DSM 45312</strain>
    </source>
</reference>
<gene>
    <name evidence="2" type="ORF">CLV63_13167</name>
</gene>
<evidence type="ECO:0000256" key="1">
    <source>
        <dbReference type="SAM" id="MobiDB-lite"/>
    </source>
</evidence>
<organism evidence="2 3">
    <name type="scientific">Murinocardiopsis flavida</name>
    <dbReference type="NCBI Taxonomy" id="645275"/>
    <lineage>
        <taxon>Bacteria</taxon>
        <taxon>Bacillati</taxon>
        <taxon>Actinomycetota</taxon>
        <taxon>Actinomycetes</taxon>
        <taxon>Streptosporangiales</taxon>
        <taxon>Nocardiopsidaceae</taxon>
        <taxon>Murinocardiopsis</taxon>
    </lineage>
</organism>
<feature type="region of interest" description="Disordered" evidence="1">
    <location>
        <begin position="1"/>
        <end position="72"/>
    </location>
</feature>
<name>A0A2P8CRC4_9ACTN</name>